<feature type="domain" description="Aspartyl/asparaginy/proline hydroxylase" evidence="5">
    <location>
        <begin position="124"/>
        <end position="280"/>
    </location>
</feature>
<accession>A0A6C0HWU0</accession>
<name>A0A6C0HWU0_9ZZZZ</name>
<dbReference type="SUPFAM" id="SSF51197">
    <property type="entry name" value="Clavaminate synthase-like"/>
    <property type="match status" value="1"/>
</dbReference>
<protein>
    <recommendedName>
        <fullName evidence="5">Aspartyl/asparaginy/proline hydroxylase domain-containing protein</fullName>
    </recommendedName>
</protein>
<dbReference type="InterPro" id="IPR007803">
    <property type="entry name" value="Asp/Arg/Pro-Hydrxlase"/>
</dbReference>
<feature type="transmembrane region" description="Helical" evidence="4">
    <location>
        <begin position="78"/>
        <end position="102"/>
    </location>
</feature>
<keyword evidence="3" id="KW-0560">Oxidoreductase</keyword>
<comment type="similarity">
    <text evidence="1">Belongs to the aspartyl/asparaginyl beta-hydroxylase family.</text>
</comment>
<dbReference type="PANTHER" id="PTHR46332">
    <property type="entry name" value="ASPARTATE BETA-HYDROXYLASE DOMAIN-CONTAINING PROTEIN 2"/>
    <property type="match status" value="1"/>
</dbReference>
<dbReference type="PANTHER" id="PTHR46332:SF5">
    <property type="entry name" value="ASPARTATE BETA-HYDROXYLASE DOMAIN CONTAINING 2"/>
    <property type="match status" value="1"/>
</dbReference>
<evidence type="ECO:0000256" key="3">
    <source>
        <dbReference type="ARBA" id="ARBA00023002"/>
    </source>
</evidence>
<keyword evidence="2" id="KW-0223">Dioxygenase</keyword>
<evidence type="ECO:0000313" key="6">
    <source>
        <dbReference type="EMBL" id="QHT85238.1"/>
    </source>
</evidence>
<evidence type="ECO:0000256" key="1">
    <source>
        <dbReference type="ARBA" id="ARBA00007730"/>
    </source>
</evidence>
<dbReference type="InterPro" id="IPR027443">
    <property type="entry name" value="IPNS-like_sf"/>
</dbReference>
<keyword evidence="4" id="KW-0812">Transmembrane</keyword>
<dbReference type="InterPro" id="IPR051821">
    <property type="entry name" value="Asp/Asn_beta-hydroxylase"/>
</dbReference>
<dbReference type="Pfam" id="PF05118">
    <property type="entry name" value="Asp_Arg_Hydrox"/>
    <property type="match status" value="1"/>
</dbReference>
<evidence type="ECO:0000256" key="2">
    <source>
        <dbReference type="ARBA" id="ARBA00022964"/>
    </source>
</evidence>
<organism evidence="6">
    <name type="scientific">viral metagenome</name>
    <dbReference type="NCBI Taxonomy" id="1070528"/>
    <lineage>
        <taxon>unclassified sequences</taxon>
        <taxon>metagenomes</taxon>
        <taxon>organismal metagenomes</taxon>
    </lineage>
</organism>
<dbReference type="GO" id="GO:0051213">
    <property type="term" value="F:dioxygenase activity"/>
    <property type="evidence" value="ECO:0007669"/>
    <property type="project" value="UniProtKB-KW"/>
</dbReference>
<dbReference type="Gene3D" id="2.60.120.330">
    <property type="entry name" value="B-lactam Antibiotic, Isopenicillin N Synthase, Chain"/>
    <property type="match status" value="1"/>
</dbReference>
<proteinExistence type="inferred from homology"/>
<evidence type="ECO:0000256" key="4">
    <source>
        <dbReference type="SAM" id="Phobius"/>
    </source>
</evidence>
<sequence length="321" mass="37653">MILYILLFFVLIELIPYIVTLVFPNVCWGCSTLGKIHQDLNAKYHLVYASWFSYTALMIYFMYVASKWKDTFFKYGSIVFLLAMIYIPVMPITNIINIIMMFSYKTPPFLYHYHDLFPASIAIEQNATTIIDEFKKYTDVYHPDCIRKTNPSFKIEITEKEENCWRALYLKKIGKIDPDMIEHFPTTTSLLKDPQIHNAFFSILDPGVEIPPHVGYYKGYLRYHLGVIIPNGKEKAYIVCGGKKYTWKETQGIVFDDLYLHYVKNPTNQQRVVLYLDIKRKSKSAILNTLNNIGIYLIENSFVIQRFIKNQHGQKKIKQLT</sequence>
<feature type="transmembrane region" description="Helical" evidence="4">
    <location>
        <begin position="6"/>
        <end position="26"/>
    </location>
</feature>
<evidence type="ECO:0000259" key="5">
    <source>
        <dbReference type="Pfam" id="PF05118"/>
    </source>
</evidence>
<dbReference type="AlphaFoldDB" id="A0A6C0HWU0"/>
<reference evidence="6" key="1">
    <citation type="journal article" date="2020" name="Nature">
        <title>Giant virus diversity and host interactions through global metagenomics.</title>
        <authorList>
            <person name="Schulz F."/>
            <person name="Roux S."/>
            <person name="Paez-Espino D."/>
            <person name="Jungbluth S."/>
            <person name="Walsh D.A."/>
            <person name="Denef V.J."/>
            <person name="McMahon K.D."/>
            <person name="Konstantinidis K.T."/>
            <person name="Eloe-Fadrosh E.A."/>
            <person name="Kyrpides N.C."/>
            <person name="Woyke T."/>
        </authorList>
    </citation>
    <scope>NUCLEOTIDE SEQUENCE</scope>
    <source>
        <strain evidence="6">GVMAG-M-3300023184-17</strain>
    </source>
</reference>
<dbReference type="EMBL" id="MN740041">
    <property type="protein sequence ID" value="QHT85238.1"/>
    <property type="molecule type" value="Genomic_DNA"/>
</dbReference>
<keyword evidence="4" id="KW-0472">Membrane</keyword>
<keyword evidence="4" id="KW-1133">Transmembrane helix</keyword>
<feature type="transmembrane region" description="Helical" evidence="4">
    <location>
        <begin position="46"/>
        <end position="66"/>
    </location>
</feature>